<keyword evidence="3" id="KW-1185">Reference proteome</keyword>
<protein>
    <submittedName>
        <fullName evidence="2">Uncharacterized protein</fullName>
    </submittedName>
</protein>
<organism evidence="2 3">
    <name type="scientific">Ramlibacter rhizophilus</name>
    <dbReference type="NCBI Taxonomy" id="1781167"/>
    <lineage>
        <taxon>Bacteria</taxon>
        <taxon>Pseudomonadati</taxon>
        <taxon>Pseudomonadota</taxon>
        <taxon>Betaproteobacteria</taxon>
        <taxon>Burkholderiales</taxon>
        <taxon>Comamonadaceae</taxon>
        <taxon>Ramlibacter</taxon>
    </lineage>
</organism>
<dbReference type="Proteomes" id="UP000297564">
    <property type="component" value="Unassembled WGS sequence"/>
</dbReference>
<dbReference type="EMBL" id="SMLL01000004">
    <property type="protein sequence ID" value="TFY99865.1"/>
    <property type="molecule type" value="Genomic_DNA"/>
</dbReference>
<dbReference type="RefSeq" id="WP_135285408.1">
    <property type="nucleotide sequence ID" value="NZ_SMLL01000004.1"/>
</dbReference>
<keyword evidence="1" id="KW-0732">Signal</keyword>
<reference evidence="2 3" key="1">
    <citation type="submission" date="2019-03" db="EMBL/GenBank/DDBJ databases">
        <title>Ramlibacter rhizophilus CCTCC AB2015357, whole genome shotgun sequence.</title>
        <authorList>
            <person name="Zhang X."/>
            <person name="Feng G."/>
            <person name="Zhu H."/>
        </authorList>
    </citation>
    <scope>NUCLEOTIDE SEQUENCE [LARGE SCALE GENOMIC DNA]</scope>
    <source>
        <strain evidence="2 3">CCTCC AB2015357</strain>
    </source>
</reference>
<accession>A0A4Z0BKM0</accession>
<comment type="caution">
    <text evidence="2">The sequence shown here is derived from an EMBL/GenBank/DDBJ whole genome shotgun (WGS) entry which is preliminary data.</text>
</comment>
<proteinExistence type="predicted"/>
<evidence type="ECO:0000313" key="3">
    <source>
        <dbReference type="Proteomes" id="UP000297564"/>
    </source>
</evidence>
<feature type="chain" id="PRO_5021362380" evidence="1">
    <location>
        <begin position="22"/>
        <end position="156"/>
    </location>
</feature>
<evidence type="ECO:0000256" key="1">
    <source>
        <dbReference type="SAM" id="SignalP"/>
    </source>
</evidence>
<gene>
    <name evidence="2" type="ORF">EZ242_12075</name>
</gene>
<sequence length="156" mass="17267">MHRRSLLALAGAACAAPRAFANHGWSIYDTARPLYIEGPVTTILWADPHPHLELLHRPGYALPADLAHRRMPAQREAADLEGMLRAATVPLTPEGHWRVELPELNRLVAWDVKRPRIDTRLGVLGYPGPPVTGTPTLRAEVLFIGDRAYPLRSSPP</sequence>
<feature type="signal peptide" evidence="1">
    <location>
        <begin position="1"/>
        <end position="21"/>
    </location>
</feature>
<dbReference type="Pfam" id="PF19649">
    <property type="entry name" value="DUF6152"/>
    <property type="match status" value="1"/>
</dbReference>
<dbReference type="InterPro" id="IPR046150">
    <property type="entry name" value="DUF6152"/>
</dbReference>
<name>A0A4Z0BKM0_9BURK</name>
<evidence type="ECO:0000313" key="2">
    <source>
        <dbReference type="EMBL" id="TFY99865.1"/>
    </source>
</evidence>
<dbReference type="OrthoDB" id="513141at2"/>
<dbReference type="AlphaFoldDB" id="A0A4Z0BKM0"/>